<reference evidence="1 2" key="1">
    <citation type="submission" date="2019-08" db="EMBL/GenBank/DDBJ databases">
        <title>In-depth cultivation of the pig gut microbiome towards novel bacterial diversity and tailored functional studies.</title>
        <authorList>
            <person name="Wylensek D."/>
            <person name="Hitch T.C.A."/>
            <person name="Clavel T."/>
        </authorList>
    </citation>
    <scope>NUCLEOTIDE SEQUENCE [LARGE SCALE GENOMIC DNA]</scope>
    <source>
        <strain evidence="1 2">WCA-693-APC-MOT-I</strain>
    </source>
</reference>
<organism evidence="1 2">
    <name type="scientific">Velocimicrobium porci</name>
    <dbReference type="NCBI Taxonomy" id="2606634"/>
    <lineage>
        <taxon>Bacteria</taxon>
        <taxon>Bacillati</taxon>
        <taxon>Bacillota</taxon>
        <taxon>Clostridia</taxon>
        <taxon>Lachnospirales</taxon>
        <taxon>Lachnospiraceae</taxon>
        <taxon>Velocimicrobium</taxon>
    </lineage>
</organism>
<name>A0A6L5XXB9_9FIRM</name>
<comment type="caution">
    <text evidence="1">The sequence shown here is derived from an EMBL/GenBank/DDBJ whole genome shotgun (WGS) entry which is preliminary data.</text>
</comment>
<gene>
    <name evidence="1" type="ORF">FYJ58_06410</name>
</gene>
<dbReference type="SUPFAM" id="SSF48452">
    <property type="entry name" value="TPR-like"/>
    <property type="match status" value="1"/>
</dbReference>
<dbReference type="AlphaFoldDB" id="A0A6L5XXB9"/>
<evidence type="ECO:0008006" key="3">
    <source>
        <dbReference type="Google" id="ProtNLM"/>
    </source>
</evidence>
<dbReference type="RefSeq" id="WP_154518894.1">
    <property type="nucleotide sequence ID" value="NZ_VUMT01000007.1"/>
</dbReference>
<accession>A0A6L5XXB9</accession>
<sequence length="279" mass="33481">MGKLILCHDSYAKEPFLFKQTNTKVYTIEEMCYYIYNNIYTITEELFDSTLYQWLEEQLDMNHLREKLLKVQREEHSLKDLIVIMLCSCDYFNEQEIRSLVETMDGLEKLSMQERKKLKADNLLFVQNYGRALEEYESMLKTENARCLTTEEYGDILHNIAVIHTRFHSYLEAAVLFKEAYSRNQKKESLEQYLYALKLAGNEKLLEEEITHFDVDETWLLEMEKNIKELKVKVEDTKEYQTVHKLPELKLEGLVNEYYGKIDQLLNEWKKEYRVKLGR</sequence>
<proteinExistence type="predicted"/>
<dbReference type="EMBL" id="VUMT01000007">
    <property type="protein sequence ID" value="MSS63510.1"/>
    <property type="molecule type" value="Genomic_DNA"/>
</dbReference>
<dbReference type="InterPro" id="IPR011990">
    <property type="entry name" value="TPR-like_helical_dom_sf"/>
</dbReference>
<evidence type="ECO:0000313" key="1">
    <source>
        <dbReference type="EMBL" id="MSS63510.1"/>
    </source>
</evidence>
<protein>
    <recommendedName>
        <fullName evidence="3">Tetratricopeptide repeat protein</fullName>
    </recommendedName>
</protein>
<keyword evidence="2" id="KW-1185">Reference proteome</keyword>
<dbReference type="Proteomes" id="UP000482209">
    <property type="component" value="Unassembled WGS sequence"/>
</dbReference>
<evidence type="ECO:0000313" key="2">
    <source>
        <dbReference type="Proteomes" id="UP000482209"/>
    </source>
</evidence>